<protein>
    <recommendedName>
        <fullName evidence="3">Flagellar protein FliT</fullName>
    </recommendedName>
</protein>
<name>A0A4Q9DL29_9BACL</name>
<dbReference type="AlphaFoldDB" id="A0A4Q9DL29"/>
<organism evidence="1 2">
    <name type="scientific">Paenibacillus thalictri</name>
    <dbReference type="NCBI Taxonomy" id="2527873"/>
    <lineage>
        <taxon>Bacteria</taxon>
        <taxon>Bacillati</taxon>
        <taxon>Bacillota</taxon>
        <taxon>Bacilli</taxon>
        <taxon>Bacillales</taxon>
        <taxon>Paenibacillaceae</taxon>
        <taxon>Paenibacillus</taxon>
    </lineage>
</organism>
<reference evidence="1 2" key="1">
    <citation type="submission" date="2019-02" db="EMBL/GenBank/DDBJ databases">
        <title>Paenibacillus sp. nov., isolated from surface-sterilized tissue of Thalictrum simplex L.</title>
        <authorList>
            <person name="Tuo L."/>
        </authorList>
    </citation>
    <scope>NUCLEOTIDE SEQUENCE [LARGE SCALE GENOMIC DNA]</scope>
    <source>
        <strain evidence="1 2">N2SHLJ1</strain>
    </source>
</reference>
<dbReference type="Proteomes" id="UP000293142">
    <property type="component" value="Unassembled WGS sequence"/>
</dbReference>
<keyword evidence="2" id="KW-1185">Reference proteome</keyword>
<dbReference type="EMBL" id="SIRE01000022">
    <property type="protein sequence ID" value="TBL73018.1"/>
    <property type="molecule type" value="Genomic_DNA"/>
</dbReference>
<dbReference type="OrthoDB" id="2665869at2"/>
<evidence type="ECO:0008006" key="3">
    <source>
        <dbReference type="Google" id="ProtNLM"/>
    </source>
</evidence>
<evidence type="ECO:0000313" key="2">
    <source>
        <dbReference type="Proteomes" id="UP000293142"/>
    </source>
</evidence>
<proteinExistence type="predicted"/>
<accession>A0A4Q9DL29</accession>
<sequence length="109" mass="12981">MLELIEKIEQLTQRLLDSLEIVEYEQYVLFIEQREVLITLMGEEFIHEETLASRIRNVVQADQVILKKMISLKEQAQQELNKITRNKTKQSMYDADSSYSSSVFFDRKY</sequence>
<dbReference type="RefSeq" id="WP_131016737.1">
    <property type="nucleotide sequence ID" value="NZ_SIRE01000022.1"/>
</dbReference>
<evidence type="ECO:0000313" key="1">
    <source>
        <dbReference type="EMBL" id="TBL73018.1"/>
    </source>
</evidence>
<gene>
    <name evidence="1" type="ORF">EYB31_27715</name>
</gene>
<comment type="caution">
    <text evidence="1">The sequence shown here is derived from an EMBL/GenBank/DDBJ whole genome shotgun (WGS) entry which is preliminary data.</text>
</comment>